<evidence type="ECO:0000256" key="6">
    <source>
        <dbReference type="ARBA" id="ARBA00023049"/>
    </source>
</evidence>
<dbReference type="AlphaFoldDB" id="A0A1I7YXG3"/>
<comment type="cofactor">
    <cofactor evidence="9">
        <name>Zn(2+)</name>
        <dbReference type="ChEBI" id="CHEBI:29105"/>
    </cofactor>
    <text evidence="9">Binds 1 zinc ion per subunit.</text>
</comment>
<sequence length="479" mass="54200">MRFLLPILLAASVTSPATITKRAAINRDNFPELLWSTNIPYRFSSDFATEDRLIAGWVLEDMASKTCLSFKDVTDESGVNSNESMIVSFVTATPLIEETEAVKSEGQTVGHMIIRGMIDKPGHYYDVMLHALGMYHTHIGPDRDDYITIIEENIEPDGDKWFAKKNDFFASTYGVPFDFSSLLMSDPDFAQKTRGIPTILAKDPLYQPAMELHFGMPSPSDYLLLNRLYRCFDRCATSEVKCHNGGFPNPNNCTRCICPRGFTGRFCNGMEYLCGAQEQSTTKWRRLSVDWSSISEDRFCYWFLTAPPGRKIEIKLENIVPEDPLCPFSPSTWLEVRLGNFVVGGYKFFCNGHIPNHTLISEGNLTVLTLKKGFFEPIEFELLFRNVEANSGNIGSTFEVKLGNFAVGGYKFFCNGHIPNHILISEGNLTILMLKKDYFEPIEFELSETLKRRHKNAGSTFGVSLALVLFITKELWKQT</sequence>
<accession>A0A1I7YXG3</accession>
<feature type="signal peptide" evidence="9">
    <location>
        <begin position="1"/>
        <end position="16"/>
    </location>
</feature>
<dbReference type="PANTHER" id="PTHR10127">
    <property type="entry name" value="DISCOIDIN, CUB, EGF, LAMININ , AND ZINC METALLOPROTEASE DOMAIN CONTAINING"/>
    <property type="match status" value="1"/>
</dbReference>
<dbReference type="SUPFAM" id="SSF49854">
    <property type="entry name" value="Spermadhesin, CUB domain"/>
    <property type="match status" value="1"/>
</dbReference>
<dbReference type="EC" id="3.4.24.-" evidence="9"/>
<keyword evidence="5 9" id="KW-0862">Zinc</keyword>
<keyword evidence="2 9" id="KW-0645">Protease</keyword>
<keyword evidence="3 9" id="KW-0479">Metal-binding</keyword>
<feature type="domain" description="CUB" evidence="10">
    <location>
        <begin position="274"/>
        <end position="387"/>
    </location>
</feature>
<dbReference type="InterPro" id="IPR001506">
    <property type="entry name" value="Peptidase_M12A"/>
</dbReference>
<dbReference type="PRINTS" id="PR00480">
    <property type="entry name" value="ASTACIN"/>
</dbReference>
<dbReference type="SUPFAM" id="SSF55486">
    <property type="entry name" value="Metalloproteases ('zincins'), catalytic domain"/>
    <property type="match status" value="1"/>
</dbReference>
<reference evidence="13" key="1">
    <citation type="submission" date="2016-11" db="UniProtKB">
        <authorList>
            <consortium name="WormBaseParasite"/>
        </authorList>
    </citation>
    <scope>IDENTIFICATION</scope>
</reference>
<evidence type="ECO:0000259" key="11">
    <source>
        <dbReference type="PROSITE" id="PS51864"/>
    </source>
</evidence>
<evidence type="ECO:0000256" key="7">
    <source>
        <dbReference type="ARBA" id="ARBA00023157"/>
    </source>
</evidence>
<keyword evidence="1" id="KW-0245">EGF-like domain</keyword>
<dbReference type="PROSITE" id="PS51864">
    <property type="entry name" value="ASTACIN"/>
    <property type="match status" value="1"/>
</dbReference>
<organism evidence="12 13">
    <name type="scientific">Steinernema glaseri</name>
    <dbReference type="NCBI Taxonomy" id="37863"/>
    <lineage>
        <taxon>Eukaryota</taxon>
        <taxon>Metazoa</taxon>
        <taxon>Ecdysozoa</taxon>
        <taxon>Nematoda</taxon>
        <taxon>Chromadorea</taxon>
        <taxon>Rhabditida</taxon>
        <taxon>Tylenchina</taxon>
        <taxon>Panagrolaimomorpha</taxon>
        <taxon>Strongyloidoidea</taxon>
        <taxon>Steinernematidae</taxon>
        <taxon>Steinernema</taxon>
    </lineage>
</organism>
<dbReference type="SMART" id="SM00235">
    <property type="entry name" value="ZnMc"/>
    <property type="match status" value="1"/>
</dbReference>
<dbReference type="PANTHER" id="PTHR10127:SF780">
    <property type="entry name" value="METALLOENDOPEPTIDASE"/>
    <property type="match status" value="1"/>
</dbReference>
<evidence type="ECO:0000256" key="3">
    <source>
        <dbReference type="ARBA" id="ARBA00022723"/>
    </source>
</evidence>
<evidence type="ECO:0000259" key="10">
    <source>
        <dbReference type="PROSITE" id="PS01180"/>
    </source>
</evidence>
<keyword evidence="12" id="KW-1185">Reference proteome</keyword>
<keyword evidence="7" id="KW-1015">Disulfide bond</keyword>
<dbReference type="InterPro" id="IPR006026">
    <property type="entry name" value="Peptidase_Metallo"/>
</dbReference>
<feature type="chain" id="PRO_5009029984" description="Metalloendopeptidase" evidence="9">
    <location>
        <begin position="17"/>
        <end position="479"/>
    </location>
</feature>
<dbReference type="GO" id="GO:0006508">
    <property type="term" value="P:proteolysis"/>
    <property type="evidence" value="ECO:0007669"/>
    <property type="project" value="UniProtKB-KW"/>
</dbReference>
<dbReference type="InterPro" id="IPR000859">
    <property type="entry name" value="CUB_dom"/>
</dbReference>
<evidence type="ECO:0000256" key="1">
    <source>
        <dbReference type="ARBA" id="ARBA00022536"/>
    </source>
</evidence>
<dbReference type="Proteomes" id="UP000095287">
    <property type="component" value="Unplaced"/>
</dbReference>
<evidence type="ECO:0000256" key="2">
    <source>
        <dbReference type="ARBA" id="ARBA00022670"/>
    </source>
</evidence>
<dbReference type="PROSITE" id="PS00022">
    <property type="entry name" value="EGF_1"/>
    <property type="match status" value="1"/>
</dbReference>
<feature type="domain" description="Peptidase M12A" evidence="11">
    <location>
        <begin position="23"/>
        <end position="232"/>
    </location>
</feature>
<evidence type="ECO:0000313" key="13">
    <source>
        <dbReference type="WBParaSite" id="L893_g20833.t1"/>
    </source>
</evidence>
<dbReference type="InterPro" id="IPR024079">
    <property type="entry name" value="MetalloPept_cat_dom_sf"/>
</dbReference>
<evidence type="ECO:0000256" key="9">
    <source>
        <dbReference type="RuleBase" id="RU361183"/>
    </source>
</evidence>
<proteinExistence type="predicted"/>
<keyword evidence="4 9" id="KW-0378">Hydrolase</keyword>
<dbReference type="GO" id="GO:0008270">
    <property type="term" value="F:zinc ion binding"/>
    <property type="evidence" value="ECO:0007669"/>
    <property type="project" value="InterPro"/>
</dbReference>
<evidence type="ECO:0000256" key="8">
    <source>
        <dbReference type="PROSITE-ProRule" id="PRU00059"/>
    </source>
</evidence>
<keyword evidence="6 9" id="KW-0482">Metalloprotease</keyword>
<dbReference type="Gene3D" id="3.40.390.10">
    <property type="entry name" value="Collagenase (Catalytic Domain)"/>
    <property type="match status" value="1"/>
</dbReference>
<protein>
    <recommendedName>
        <fullName evidence="9">Metalloendopeptidase</fullName>
        <ecNumber evidence="9">3.4.24.-</ecNumber>
    </recommendedName>
</protein>
<dbReference type="Pfam" id="PF01400">
    <property type="entry name" value="Astacin"/>
    <property type="match status" value="1"/>
</dbReference>
<dbReference type="PROSITE" id="PS01186">
    <property type="entry name" value="EGF_2"/>
    <property type="match status" value="1"/>
</dbReference>
<name>A0A1I7YXG3_9BILA</name>
<evidence type="ECO:0000256" key="4">
    <source>
        <dbReference type="ARBA" id="ARBA00022801"/>
    </source>
</evidence>
<evidence type="ECO:0000256" key="5">
    <source>
        <dbReference type="ARBA" id="ARBA00022833"/>
    </source>
</evidence>
<dbReference type="CDD" id="cd00054">
    <property type="entry name" value="EGF_CA"/>
    <property type="match status" value="1"/>
</dbReference>
<dbReference type="GO" id="GO:0004222">
    <property type="term" value="F:metalloendopeptidase activity"/>
    <property type="evidence" value="ECO:0007669"/>
    <property type="project" value="UniProtKB-UniRule"/>
</dbReference>
<dbReference type="PROSITE" id="PS01180">
    <property type="entry name" value="CUB"/>
    <property type="match status" value="1"/>
</dbReference>
<keyword evidence="9" id="KW-0732">Signal</keyword>
<dbReference type="WBParaSite" id="L893_g20833.t1">
    <property type="protein sequence ID" value="L893_g20833.t1"/>
    <property type="gene ID" value="L893_g20833"/>
</dbReference>
<dbReference type="InterPro" id="IPR035914">
    <property type="entry name" value="Sperma_CUB_dom_sf"/>
</dbReference>
<evidence type="ECO:0000313" key="12">
    <source>
        <dbReference type="Proteomes" id="UP000095287"/>
    </source>
</evidence>
<dbReference type="InterPro" id="IPR000742">
    <property type="entry name" value="EGF"/>
</dbReference>
<comment type="caution">
    <text evidence="8">Lacks conserved residue(s) required for the propagation of feature annotation.</text>
</comment>